<dbReference type="InterPro" id="IPR000212">
    <property type="entry name" value="DNA_helicase_UvrD/REP"/>
</dbReference>
<dbReference type="InterPro" id="IPR027417">
    <property type="entry name" value="P-loop_NTPase"/>
</dbReference>
<dbReference type="Pfam" id="PF00580">
    <property type="entry name" value="UvrD-helicase"/>
    <property type="match status" value="1"/>
</dbReference>
<keyword evidence="4 5" id="KW-0067">ATP-binding</keyword>
<accession>A0A930VZI6</accession>
<dbReference type="Proteomes" id="UP000698335">
    <property type="component" value="Unassembled WGS sequence"/>
</dbReference>
<evidence type="ECO:0000256" key="1">
    <source>
        <dbReference type="ARBA" id="ARBA00022741"/>
    </source>
</evidence>
<gene>
    <name evidence="7" type="ORF">HXK26_03020</name>
</gene>
<feature type="binding site" evidence="5">
    <location>
        <begin position="27"/>
        <end position="34"/>
    </location>
    <ligand>
        <name>ATP</name>
        <dbReference type="ChEBI" id="CHEBI:30616"/>
    </ligand>
</feature>
<dbReference type="AlphaFoldDB" id="A0A930VZI6"/>
<feature type="non-terminal residue" evidence="7">
    <location>
        <position position="96"/>
    </location>
</feature>
<feature type="domain" description="UvrD-like helicase ATP-binding" evidence="6">
    <location>
        <begin position="6"/>
        <end position="96"/>
    </location>
</feature>
<dbReference type="GO" id="GO:0009338">
    <property type="term" value="C:exodeoxyribonuclease V complex"/>
    <property type="evidence" value="ECO:0007669"/>
    <property type="project" value="TreeGrafter"/>
</dbReference>
<dbReference type="PANTHER" id="PTHR11070">
    <property type="entry name" value="UVRD / RECB / PCRA DNA HELICASE FAMILY MEMBER"/>
    <property type="match status" value="1"/>
</dbReference>
<dbReference type="EMBL" id="JABZGW010000094">
    <property type="protein sequence ID" value="MBF4807653.1"/>
    <property type="molecule type" value="Genomic_DNA"/>
</dbReference>
<reference evidence="7" key="1">
    <citation type="submission" date="2020-04" db="EMBL/GenBank/DDBJ databases">
        <title>Deep metagenomics examines the oral microbiome during advanced dental caries in children, revealing novel taxa and co-occurrences with host molecules.</title>
        <authorList>
            <person name="Baker J.L."/>
            <person name="Morton J.T."/>
            <person name="Dinis M."/>
            <person name="Alvarez R."/>
            <person name="Tran N.C."/>
            <person name="Knight R."/>
            <person name="Edlund A."/>
        </authorList>
    </citation>
    <scope>NUCLEOTIDE SEQUENCE</scope>
    <source>
        <strain evidence="7">JCVI_38_bin.5</strain>
    </source>
</reference>
<dbReference type="GO" id="GO:0005829">
    <property type="term" value="C:cytosol"/>
    <property type="evidence" value="ECO:0007669"/>
    <property type="project" value="TreeGrafter"/>
</dbReference>
<evidence type="ECO:0000259" key="6">
    <source>
        <dbReference type="PROSITE" id="PS51198"/>
    </source>
</evidence>
<dbReference type="GO" id="GO:0000725">
    <property type="term" value="P:recombinational repair"/>
    <property type="evidence" value="ECO:0007669"/>
    <property type="project" value="TreeGrafter"/>
</dbReference>
<keyword evidence="3 5" id="KW-0347">Helicase</keyword>
<dbReference type="PANTHER" id="PTHR11070:SF23">
    <property type="entry name" value="RECBCD ENZYME SUBUNIT RECB"/>
    <property type="match status" value="1"/>
</dbReference>
<dbReference type="GO" id="GO:0003677">
    <property type="term" value="F:DNA binding"/>
    <property type="evidence" value="ECO:0007669"/>
    <property type="project" value="InterPro"/>
</dbReference>
<protein>
    <submittedName>
        <fullName evidence="7">UvrD-helicase domain-containing protein</fullName>
    </submittedName>
</protein>
<evidence type="ECO:0000256" key="5">
    <source>
        <dbReference type="PROSITE-ProRule" id="PRU00560"/>
    </source>
</evidence>
<evidence type="ECO:0000313" key="8">
    <source>
        <dbReference type="Proteomes" id="UP000698335"/>
    </source>
</evidence>
<dbReference type="SUPFAM" id="SSF52540">
    <property type="entry name" value="P-loop containing nucleoside triphosphate hydrolases"/>
    <property type="match status" value="1"/>
</dbReference>
<evidence type="ECO:0000256" key="4">
    <source>
        <dbReference type="ARBA" id="ARBA00022840"/>
    </source>
</evidence>
<dbReference type="GO" id="GO:0043138">
    <property type="term" value="F:3'-5' DNA helicase activity"/>
    <property type="evidence" value="ECO:0007669"/>
    <property type="project" value="TreeGrafter"/>
</dbReference>
<name>A0A930VZI6_9ACTN</name>
<keyword evidence="2 5" id="KW-0378">Hydrolase</keyword>
<evidence type="ECO:0000313" key="7">
    <source>
        <dbReference type="EMBL" id="MBF4807653.1"/>
    </source>
</evidence>
<evidence type="ECO:0000256" key="3">
    <source>
        <dbReference type="ARBA" id="ARBA00022806"/>
    </source>
</evidence>
<dbReference type="GO" id="GO:0005524">
    <property type="term" value="F:ATP binding"/>
    <property type="evidence" value="ECO:0007669"/>
    <property type="project" value="UniProtKB-UniRule"/>
</dbReference>
<evidence type="ECO:0000256" key="2">
    <source>
        <dbReference type="ARBA" id="ARBA00022801"/>
    </source>
</evidence>
<comment type="caution">
    <text evidence="7">The sequence shown here is derived from an EMBL/GenBank/DDBJ whole genome shotgun (WGS) entry which is preliminary data.</text>
</comment>
<dbReference type="InterPro" id="IPR014016">
    <property type="entry name" value="UvrD-like_ATP-bd"/>
</dbReference>
<dbReference type="PROSITE" id="PS51198">
    <property type="entry name" value="UVRD_HELICASE_ATP_BIND"/>
    <property type="match status" value="1"/>
</dbReference>
<proteinExistence type="predicted"/>
<keyword evidence="1 5" id="KW-0547">Nucleotide-binding</keyword>
<dbReference type="Gene3D" id="3.40.50.300">
    <property type="entry name" value="P-loop containing nucleotide triphosphate hydrolases"/>
    <property type="match status" value="1"/>
</dbReference>
<dbReference type="GO" id="GO:0016787">
    <property type="term" value="F:hydrolase activity"/>
    <property type="evidence" value="ECO:0007669"/>
    <property type="project" value="UniProtKB-UniRule"/>
</dbReference>
<organism evidence="7 8">
    <name type="scientific">Lancefieldella rimae</name>
    <dbReference type="NCBI Taxonomy" id="1383"/>
    <lineage>
        <taxon>Bacteria</taxon>
        <taxon>Bacillati</taxon>
        <taxon>Actinomycetota</taxon>
        <taxon>Coriobacteriia</taxon>
        <taxon>Coriobacteriales</taxon>
        <taxon>Atopobiaceae</taxon>
        <taxon>Lancefieldella</taxon>
    </lineage>
</organism>
<sequence>MALDFHSYTPGQKQAIQTLDKPLFVAAGAGSGKTFTLTKRVVWALSKGSGTDGGAYLDSLDQALIITFTNEAAKEIKERVRSALEEEGLFDQALNV</sequence>